<dbReference type="PANTHER" id="PTHR10133">
    <property type="entry name" value="DNA POLYMERASE I"/>
    <property type="match status" value="1"/>
</dbReference>
<keyword evidence="7" id="KW-0540">Nuclease</keyword>
<dbReference type="NCBIfam" id="TIGR00593">
    <property type="entry name" value="pola"/>
    <property type="match status" value="1"/>
</dbReference>
<dbReference type="InterPro" id="IPR020046">
    <property type="entry name" value="5-3_exonucl_a-hlix_arch_N"/>
</dbReference>
<evidence type="ECO:0000256" key="1">
    <source>
        <dbReference type="ARBA" id="ARBA00007705"/>
    </source>
</evidence>
<evidence type="ECO:0000256" key="11">
    <source>
        <dbReference type="ARBA" id="ARBA00022932"/>
    </source>
</evidence>
<dbReference type="SUPFAM" id="SSF88723">
    <property type="entry name" value="PIN domain-like"/>
    <property type="match status" value="1"/>
</dbReference>
<evidence type="ECO:0000256" key="10">
    <source>
        <dbReference type="ARBA" id="ARBA00022839"/>
    </source>
</evidence>
<keyword evidence="9 16" id="KW-0378">Hydrolase</keyword>
<keyword evidence="5 16" id="KW-0548">Nucleotidyltransferase</keyword>
<evidence type="ECO:0000256" key="7">
    <source>
        <dbReference type="ARBA" id="ARBA00022722"/>
    </source>
</evidence>
<dbReference type="Pfam" id="PF01367">
    <property type="entry name" value="5_3_exonuc"/>
    <property type="match status" value="1"/>
</dbReference>
<keyword evidence="11 16" id="KW-0239">DNA-directed DNA polymerase</keyword>
<dbReference type="InterPro" id="IPR019760">
    <property type="entry name" value="DNA-dir_DNA_pol_A_CS"/>
</dbReference>
<dbReference type="Pfam" id="PF01612">
    <property type="entry name" value="DNA_pol_A_exo1"/>
    <property type="match status" value="1"/>
</dbReference>
<dbReference type="InterPro" id="IPR008918">
    <property type="entry name" value="HhH2"/>
</dbReference>
<dbReference type="InterPro" id="IPR018320">
    <property type="entry name" value="DNA_polymerase_1"/>
</dbReference>
<dbReference type="Gene3D" id="1.20.1060.10">
    <property type="entry name" value="Taq DNA Polymerase, Chain T, domain 4"/>
    <property type="match status" value="1"/>
</dbReference>
<comment type="similarity">
    <text evidence="1 16">Belongs to the DNA polymerase type-A family.</text>
</comment>
<accession>A0ABZ2LCZ3</accession>
<dbReference type="InterPro" id="IPR043502">
    <property type="entry name" value="DNA/RNA_pol_sf"/>
</dbReference>
<dbReference type="Proteomes" id="UP001374803">
    <property type="component" value="Chromosome"/>
</dbReference>
<evidence type="ECO:0000259" key="18">
    <source>
        <dbReference type="SMART" id="SM00474"/>
    </source>
</evidence>
<evidence type="ECO:0000259" key="19">
    <source>
        <dbReference type="SMART" id="SM00475"/>
    </source>
</evidence>
<evidence type="ECO:0000256" key="12">
    <source>
        <dbReference type="ARBA" id="ARBA00023125"/>
    </source>
</evidence>
<dbReference type="PRINTS" id="PR00868">
    <property type="entry name" value="DNAPOLI"/>
</dbReference>
<proteinExistence type="inferred from homology"/>
<keyword evidence="8 16" id="KW-0227">DNA damage</keyword>
<feature type="coiled-coil region" evidence="17">
    <location>
        <begin position="527"/>
        <end position="554"/>
    </location>
</feature>
<dbReference type="SMART" id="SM00475">
    <property type="entry name" value="53EXOc"/>
    <property type="match status" value="1"/>
</dbReference>
<dbReference type="PROSITE" id="PS00447">
    <property type="entry name" value="DNA_POLYMERASE_A"/>
    <property type="match status" value="1"/>
</dbReference>
<evidence type="ECO:0000256" key="9">
    <source>
        <dbReference type="ARBA" id="ARBA00022801"/>
    </source>
</evidence>
<sequence length="907" mass="99863">MATAGTILPSPATPGILYLIDLSGYVFRAYHAIAPLSSSKGEPTHATLGTVNMLQKVVNERQPAMLAVAMDSRGPTFRKEIDARYKSHRPAPPPDFSLQMARCEAIVKAYNIPIYQADGIEADDLIACVVRRARESGMRVVIVSADKDLMQLVDDEKDDVLLWDSMRDKTYGPEEVRAKFGVAPSKVRDLLALTGDTSDNIPGVPSVGPKTAADLLNEFGTLEGIYEGLANVKKPKLREALTKHEADARISQKLVTLRNDCEIAWDPEHLKYGGADTMALRELFLDLEFHRLLDQLQVAAPVERNYQSVLEAKALAEVVEHARTNKRLAFELILSDSDPMRAAIVGVALSTVPGEGYYVPISHRYLGAPAMLSWDTVKEALLPLFRDPAIEKTSHHLKRAYLVLLRHGVRIEGAVFDSMLGAYLLDPDVPDSLRELARKALGIELPVYGEKKATPGKKAPAPVPFDNLPVEEATPFAAAEADVCVTLATRYAPSLEREGLAKLFNDVELPLARVLADMELAGVLVDARVLEALGKRVEVELRELEAKAKEIAKSDFSVRSRDQLEKILFDELKLPVLKRTPKGGRSTDAEVLEELAEKHPLPKVVCDFREIDKLKGTYIDTLPRAINKETGRIHTQFHQTVAATGRLASSDPNLQNIPIRTELGREIRAAFVAPEGKVLVSADYSQIELRVLAHLSEDPELIAAFSNTGAGEDVHTHTASLVFDVPRDQVTREMRGRAKTINFGVIYGMGDAALARQLDITRAEAATFIGAYFRRYARVASFMEETIQAAGKGEAVRTLLGRRRFLPNLHSANRGLRMEAERVAKNSPIQGTAADILKLAMVKLGQAPVVPGAKMILTVHDELVFEVPEDRVDEAMQRIRSEMENAISLRVPLVVDIGSGKNWNEAH</sequence>
<dbReference type="CDD" id="cd06139">
    <property type="entry name" value="DNA_polA_I_Ecoli_like_exo"/>
    <property type="match status" value="1"/>
</dbReference>
<evidence type="ECO:0000256" key="4">
    <source>
        <dbReference type="ARBA" id="ARBA00022679"/>
    </source>
</evidence>
<dbReference type="InterPro" id="IPR002421">
    <property type="entry name" value="5-3_exonuclease"/>
</dbReference>
<evidence type="ECO:0000256" key="13">
    <source>
        <dbReference type="ARBA" id="ARBA00023204"/>
    </source>
</evidence>
<keyword evidence="12 16" id="KW-0238">DNA-binding</keyword>
<dbReference type="Gene3D" id="3.40.50.1010">
    <property type="entry name" value="5'-nuclease"/>
    <property type="match status" value="1"/>
</dbReference>
<dbReference type="Gene3D" id="1.10.150.20">
    <property type="entry name" value="5' to 3' exonuclease, C-terminal subdomain"/>
    <property type="match status" value="2"/>
</dbReference>
<dbReference type="EMBL" id="CP089983">
    <property type="protein sequence ID" value="WXB08215.1"/>
    <property type="molecule type" value="Genomic_DNA"/>
</dbReference>
<dbReference type="CDD" id="cd09859">
    <property type="entry name" value="PIN_53EXO"/>
    <property type="match status" value="1"/>
</dbReference>
<dbReference type="CDD" id="cd08637">
    <property type="entry name" value="DNA_pol_A_pol_I_C"/>
    <property type="match status" value="1"/>
</dbReference>
<dbReference type="NCBIfam" id="NF004397">
    <property type="entry name" value="PRK05755.1"/>
    <property type="match status" value="1"/>
</dbReference>
<evidence type="ECO:0000256" key="16">
    <source>
        <dbReference type="RuleBase" id="RU004460"/>
    </source>
</evidence>
<evidence type="ECO:0000256" key="3">
    <source>
        <dbReference type="ARBA" id="ARBA00020311"/>
    </source>
</evidence>
<feature type="domain" description="3'-5' exonuclease" evidence="18">
    <location>
        <begin position="306"/>
        <end position="496"/>
    </location>
</feature>
<dbReference type="Gene3D" id="3.30.420.10">
    <property type="entry name" value="Ribonuclease H-like superfamily/Ribonuclease H"/>
    <property type="match status" value="1"/>
</dbReference>
<organism evidence="21 22">
    <name type="scientific">Pendulispora rubella</name>
    <dbReference type="NCBI Taxonomy" id="2741070"/>
    <lineage>
        <taxon>Bacteria</taxon>
        <taxon>Pseudomonadati</taxon>
        <taxon>Myxococcota</taxon>
        <taxon>Myxococcia</taxon>
        <taxon>Myxococcales</taxon>
        <taxon>Sorangiineae</taxon>
        <taxon>Pendulisporaceae</taxon>
        <taxon>Pendulispora</taxon>
    </lineage>
</organism>
<dbReference type="InterPro" id="IPR036279">
    <property type="entry name" value="5-3_exonuclease_C_sf"/>
</dbReference>
<protein>
    <recommendedName>
        <fullName evidence="3 15">DNA polymerase I</fullName>
        <ecNumber evidence="2 15">2.7.7.7</ecNumber>
    </recommendedName>
</protein>
<evidence type="ECO:0000313" key="21">
    <source>
        <dbReference type="EMBL" id="WXB08215.1"/>
    </source>
</evidence>
<dbReference type="SUPFAM" id="SSF47807">
    <property type="entry name" value="5' to 3' exonuclease, C-terminal subdomain"/>
    <property type="match status" value="1"/>
</dbReference>
<evidence type="ECO:0000256" key="2">
    <source>
        <dbReference type="ARBA" id="ARBA00012417"/>
    </source>
</evidence>
<dbReference type="Pfam" id="PF02739">
    <property type="entry name" value="5_3_exonuc_N"/>
    <property type="match status" value="1"/>
</dbReference>
<name>A0ABZ2LCZ3_9BACT</name>
<keyword evidence="13 16" id="KW-0234">DNA repair</keyword>
<dbReference type="EC" id="2.7.7.7" evidence="2 15"/>
<dbReference type="SMART" id="SM00474">
    <property type="entry name" value="35EXOc"/>
    <property type="match status" value="1"/>
</dbReference>
<dbReference type="GO" id="GO:0003887">
    <property type="term" value="F:DNA-directed DNA polymerase activity"/>
    <property type="evidence" value="ECO:0007669"/>
    <property type="project" value="UniProtKB-EC"/>
</dbReference>
<dbReference type="PANTHER" id="PTHR10133:SF27">
    <property type="entry name" value="DNA POLYMERASE NU"/>
    <property type="match status" value="1"/>
</dbReference>
<evidence type="ECO:0000256" key="5">
    <source>
        <dbReference type="ARBA" id="ARBA00022695"/>
    </source>
</evidence>
<dbReference type="InterPro" id="IPR002562">
    <property type="entry name" value="3'-5'_exonuclease_dom"/>
</dbReference>
<dbReference type="InterPro" id="IPR036397">
    <property type="entry name" value="RNaseH_sf"/>
</dbReference>
<evidence type="ECO:0000256" key="17">
    <source>
        <dbReference type="SAM" id="Coils"/>
    </source>
</evidence>
<evidence type="ECO:0000256" key="15">
    <source>
        <dbReference type="NCBIfam" id="TIGR00593"/>
    </source>
</evidence>
<dbReference type="RefSeq" id="WP_394837890.1">
    <property type="nucleotide sequence ID" value="NZ_CP089929.1"/>
</dbReference>
<dbReference type="Pfam" id="PF00476">
    <property type="entry name" value="DNA_pol_A"/>
    <property type="match status" value="1"/>
</dbReference>
<keyword evidence="4 16" id="KW-0808">Transferase</keyword>
<dbReference type="SMART" id="SM00279">
    <property type="entry name" value="HhH2"/>
    <property type="match status" value="1"/>
</dbReference>
<dbReference type="InterPro" id="IPR012337">
    <property type="entry name" value="RNaseH-like_sf"/>
</dbReference>
<evidence type="ECO:0000313" key="22">
    <source>
        <dbReference type="Proteomes" id="UP001374803"/>
    </source>
</evidence>
<evidence type="ECO:0000256" key="14">
    <source>
        <dbReference type="ARBA" id="ARBA00049244"/>
    </source>
</evidence>
<gene>
    <name evidence="16 21" type="primary">polA</name>
    <name evidence="21" type="ORF">LVJ94_13345</name>
</gene>
<dbReference type="InterPro" id="IPR029060">
    <property type="entry name" value="PIN-like_dom_sf"/>
</dbReference>
<keyword evidence="10 16" id="KW-0269">Exonuclease</keyword>
<dbReference type="InterPro" id="IPR001098">
    <property type="entry name" value="DNA-dir_DNA_pol_A_palm_dom"/>
</dbReference>
<comment type="function">
    <text evidence="16">In addition to polymerase activity, this DNA polymerase exhibits 3'-5' and 5'-3' exonuclease activity.</text>
</comment>
<evidence type="ECO:0000259" key="20">
    <source>
        <dbReference type="SMART" id="SM00482"/>
    </source>
</evidence>
<reference evidence="21" key="1">
    <citation type="submission" date="2021-12" db="EMBL/GenBank/DDBJ databases">
        <title>Discovery of the Pendulisporaceae a myxobacterial family with distinct sporulation behavior and unique specialized metabolism.</title>
        <authorList>
            <person name="Garcia R."/>
            <person name="Popoff A."/>
            <person name="Bader C.D."/>
            <person name="Loehr J."/>
            <person name="Walesch S."/>
            <person name="Walt C."/>
            <person name="Boldt J."/>
            <person name="Bunk B."/>
            <person name="Haeckl F.J.F.P.J."/>
            <person name="Gunesch A.P."/>
            <person name="Birkelbach J."/>
            <person name="Nuebel U."/>
            <person name="Pietschmann T."/>
            <person name="Bach T."/>
            <person name="Mueller R."/>
        </authorList>
    </citation>
    <scope>NUCLEOTIDE SEQUENCE</scope>
    <source>
        <strain evidence="21">MSr11367</strain>
    </source>
</reference>
<dbReference type="InterPro" id="IPR002298">
    <property type="entry name" value="DNA_polymerase_A"/>
</dbReference>
<dbReference type="CDD" id="cd09898">
    <property type="entry name" value="H3TH_53EXO"/>
    <property type="match status" value="1"/>
</dbReference>
<feature type="domain" description="DNA-directed DNA polymerase family A palm" evidence="20">
    <location>
        <begin position="664"/>
        <end position="871"/>
    </location>
</feature>
<keyword evidence="22" id="KW-1185">Reference proteome</keyword>
<dbReference type="SUPFAM" id="SSF53098">
    <property type="entry name" value="Ribonuclease H-like"/>
    <property type="match status" value="1"/>
</dbReference>
<comment type="catalytic activity">
    <reaction evidence="14 16">
        <text>DNA(n) + a 2'-deoxyribonucleoside 5'-triphosphate = DNA(n+1) + diphosphate</text>
        <dbReference type="Rhea" id="RHEA:22508"/>
        <dbReference type="Rhea" id="RHEA-COMP:17339"/>
        <dbReference type="Rhea" id="RHEA-COMP:17340"/>
        <dbReference type="ChEBI" id="CHEBI:33019"/>
        <dbReference type="ChEBI" id="CHEBI:61560"/>
        <dbReference type="ChEBI" id="CHEBI:173112"/>
        <dbReference type="EC" id="2.7.7.7"/>
    </reaction>
</comment>
<keyword evidence="17" id="KW-0175">Coiled coil</keyword>
<dbReference type="SUPFAM" id="SSF56672">
    <property type="entry name" value="DNA/RNA polymerases"/>
    <property type="match status" value="1"/>
</dbReference>
<dbReference type="InterPro" id="IPR020045">
    <property type="entry name" value="DNA_polI_H3TH"/>
</dbReference>
<keyword evidence="6 16" id="KW-0235">DNA replication</keyword>
<dbReference type="Gene3D" id="3.30.70.370">
    <property type="match status" value="1"/>
</dbReference>
<feature type="domain" description="5'-3' exonuclease" evidence="19">
    <location>
        <begin position="12"/>
        <end position="273"/>
    </location>
</feature>
<dbReference type="SMART" id="SM00482">
    <property type="entry name" value="POLAc"/>
    <property type="match status" value="1"/>
</dbReference>
<evidence type="ECO:0000256" key="6">
    <source>
        <dbReference type="ARBA" id="ARBA00022705"/>
    </source>
</evidence>
<evidence type="ECO:0000256" key="8">
    <source>
        <dbReference type="ARBA" id="ARBA00022763"/>
    </source>
</evidence>